<feature type="transmembrane region" description="Helical" evidence="3">
    <location>
        <begin position="80"/>
        <end position="102"/>
    </location>
</feature>
<feature type="region of interest" description="Disordered" evidence="2">
    <location>
        <begin position="111"/>
        <end position="148"/>
    </location>
</feature>
<dbReference type="InterPro" id="IPR029050">
    <property type="entry name" value="Immunoprotect_excell_Ig-like"/>
</dbReference>
<accession>A0AAN0K6L7</accession>
<evidence type="ECO:0000313" key="4">
    <source>
        <dbReference type="EMBL" id="BEH01967.1"/>
    </source>
</evidence>
<dbReference type="Gene3D" id="2.60.40.1240">
    <property type="match status" value="2"/>
</dbReference>
<evidence type="ECO:0000313" key="5">
    <source>
        <dbReference type="Proteomes" id="UP001431656"/>
    </source>
</evidence>
<keyword evidence="3" id="KW-0472">Membrane</keyword>
<dbReference type="Proteomes" id="UP001431656">
    <property type="component" value="Chromosome"/>
</dbReference>
<organism evidence="4 5">
    <name type="scientific">Brooklawnia propionicigenes</name>
    <dbReference type="NCBI Taxonomy" id="3041175"/>
    <lineage>
        <taxon>Bacteria</taxon>
        <taxon>Bacillati</taxon>
        <taxon>Actinomycetota</taxon>
        <taxon>Actinomycetes</taxon>
        <taxon>Propionibacteriales</taxon>
        <taxon>Propionibacteriaceae</taxon>
        <taxon>Brooklawnia</taxon>
    </lineage>
</organism>
<reference evidence="4" key="1">
    <citation type="journal article" date="2024" name="Int. J. Syst. Evol. Microbiol.">
        <title>Brooklawnia propionicigenes sp. nov., a facultatively anaerobic, propionate-producing bacterium isolated from a methanogenic reactor treating waste from cattle farms.</title>
        <authorList>
            <person name="Akita Y."/>
            <person name="Ueki A."/>
            <person name="Tonouchi A."/>
            <person name="Sugawara Y."/>
            <person name="Honma S."/>
            <person name="Kaku N."/>
            <person name="Ueki K."/>
        </authorList>
    </citation>
    <scope>NUCLEOTIDE SEQUENCE</scope>
    <source>
        <strain evidence="4">SH051</strain>
    </source>
</reference>
<evidence type="ECO:0008006" key="6">
    <source>
        <dbReference type="Google" id="ProtNLM"/>
    </source>
</evidence>
<dbReference type="EMBL" id="AP028056">
    <property type="protein sequence ID" value="BEH01967.1"/>
    <property type="molecule type" value="Genomic_DNA"/>
</dbReference>
<keyword evidence="1" id="KW-0732">Signal</keyword>
<feature type="region of interest" description="Disordered" evidence="2">
    <location>
        <begin position="1"/>
        <end position="78"/>
    </location>
</feature>
<feature type="compositionally biased region" description="Polar residues" evidence="2">
    <location>
        <begin position="139"/>
        <end position="148"/>
    </location>
</feature>
<evidence type="ECO:0000256" key="1">
    <source>
        <dbReference type="ARBA" id="ARBA00022729"/>
    </source>
</evidence>
<keyword evidence="3" id="KW-0812">Transmembrane</keyword>
<keyword evidence="3" id="KW-1133">Transmembrane helix</keyword>
<dbReference type="RefSeq" id="WP_286268281.1">
    <property type="nucleotide sequence ID" value="NZ_AP028056.1"/>
</dbReference>
<name>A0AAN0K6L7_9ACTN</name>
<dbReference type="AlphaFoldDB" id="A0AAN0K6L7"/>
<protein>
    <recommendedName>
        <fullName evidence="6">DUF4352 domain-containing protein</fullName>
    </recommendedName>
</protein>
<evidence type="ECO:0000256" key="2">
    <source>
        <dbReference type="SAM" id="MobiDB-lite"/>
    </source>
</evidence>
<gene>
    <name evidence="4" type="ORF">brsh051_12480</name>
</gene>
<feature type="compositionally biased region" description="Low complexity" evidence="2">
    <location>
        <begin position="118"/>
        <end position="138"/>
    </location>
</feature>
<evidence type="ECO:0000256" key="3">
    <source>
        <dbReference type="SAM" id="Phobius"/>
    </source>
</evidence>
<proteinExistence type="predicted"/>
<dbReference type="KEGG" id="broo:brsh051_12480"/>
<sequence length="421" mass="45028">MDEQTGQGPHEHAGPDFAPPAGYRPMQGWQPGQDTPGDASPSPQYPGAAQRYPATATPYRPDTAARPQAGIPEGGKRAKLGGWPVVGAIALGLVLATVWFVAGRDPAPVQIPAPATSTQTARTNDPTTTATPAIPHQQSTRNPPWQVTRNGTDPRAGMAPTVQMGETAEFLDPDGIGLITVLDAQWVDPIAGRQIPAGYSYLAVQVQFESVAGTVRYSPVGAYLADADGGRYTFGYNSRIEDEYPQFEIGYLAENETMTGWVIFEAPRADMTFIFESFEEQATRVSIPGDGPVDPVTPPIELNRSFDVDSYSGKGQITVVGAAWFTGDTGAQMLGVKGRISTAEGTIHVCPMDFTVIDAKGTEYEYDFVGPEVTYRPELGCAEVVEGDQVSGWIYFVVPADEMTLQVGDGFDDWGSVTIPA</sequence>
<keyword evidence="5" id="KW-1185">Reference proteome</keyword>